<proteinExistence type="predicted"/>
<evidence type="ECO:0000313" key="2">
    <source>
        <dbReference type="Proteomes" id="UP001560573"/>
    </source>
</evidence>
<reference evidence="1 2" key="1">
    <citation type="submission" date="2023-07" db="EMBL/GenBank/DDBJ databases">
        <authorList>
            <person name="Lian W.-H."/>
        </authorList>
    </citation>
    <scope>NUCLEOTIDE SEQUENCE [LARGE SCALE GENOMIC DNA]</scope>
    <source>
        <strain evidence="1 2">SYSU DXS3180</strain>
    </source>
</reference>
<comment type="caution">
    <text evidence="1">The sequence shown here is derived from an EMBL/GenBank/DDBJ whole genome shotgun (WGS) entry which is preliminary data.</text>
</comment>
<gene>
    <name evidence="1" type="ORF">QTN47_27355</name>
</gene>
<keyword evidence="2" id="KW-1185">Reference proteome</keyword>
<dbReference type="RefSeq" id="WP_369332673.1">
    <property type="nucleotide sequence ID" value="NZ_JAULBC010000015.1"/>
</dbReference>
<name>A0ABV3ZMZ5_9BACT</name>
<dbReference type="Proteomes" id="UP001560573">
    <property type="component" value="Unassembled WGS sequence"/>
</dbReference>
<evidence type="ECO:0000313" key="1">
    <source>
        <dbReference type="EMBL" id="MEX6691257.1"/>
    </source>
</evidence>
<organism evidence="1 2">
    <name type="scientific">Danxiaibacter flavus</name>
    <dbReference type="NCBI Taxonomy" id="3049108"/>
    <lineage>
        <taxon>Bacteria</taxon>
        <taxon>Pseudomonadati</taxon>
        <taxon>Bacteroidota</taxon>
        <taxon>Chitinophagia</taxon>
        <taxon>Chitinophagales</taxon>
        <taxon>Chitinophagaceae</taxon>
        <taxon>Danxiaibacter</taxon>
    </lineage>
</organism>
<evidence type="ECO:0008006" key="3">
    <source>
        <dbReference type="Google" id="ProtNLM"/>
    </source>
</evidence>
<sequence>MITTFDIVDIVWNQINNSELKTIITGDVYKEARPVNSNVEDIVINCLPVNNEQLQEAVANVNIHVPNLKIKVDNIQDSQPNLERLKDLTRIAVDLLSAWGEDYNYEVQQQVLFSEGDQHYLNIRIEFFHINYN</sequence>
<protein>
    <recommendedName>
        <fullName evidence="3">DUF3168 domain-containing protein</fullName>
    </recommendedName>
</protein>
<dbReference type="EMBL" id="JAULBC010000015">
    <property type="protein sequence ID" value="MEX6691257.1"/>
    <property type="molecule type" value="Genomic_DNA"/>
</dbReference>
<accession>A0ABV3ZMZ5</accession>